<reference evidence="2" key="1">
    <citation type="journal article" date="2007" name="Plant Cell">
        <title>Dothideomycete-plant interactions illuminated by genome sequencing and EST analysis of the wheat pathogen Stagonospora nodorum.</title>
        <authorList>
            <person name="Hane J.K."/>
            <person name="Lowe R.G."/>
            <person name="Solomon P.S."/>
            <person name="Tan K.C."/>
            <person name="Schoch C.L."/>
            <person name="Spatafora J.W."/>
            <person name="Crous P.W."/>
            <person name="Kodira C."/>
            <person name="Birren B.W."/>
            <person name="Galagan J.E."/>
            <person name="Torriani S.F."/>
            <person name="McDonald B.A."/>
            <person name="Oliver R.P."/>
        </authorList>
    </citation>
    <scope>NUCLEOTIDE SEQUENCE [LARGE SCALE GENOMIC DNA]</scope>
    <source>
        <strain evidence="2">SN15 / ATCC MYA-4574 / FGSC 10173</strain>
    </source>
</reference>
<proteinExistence type="predicted"/>
<name>Q0TWL0_PHANO</name>
<dbReference type="GeneID" id="5983196"/>
<organism evidence="1 2">
    <name type="scientific">Phaeosphaeria nodorum (strain SN15 / ATCC MYA-4574 / FGSC 10173)</name>
    <name type="common">Glume blotch fungus</name>
    <name type="synonym">Parastagonospora nodorum</name>
    <dbReference type="NCBI Taxonomy" id="321614"/>
    <lineage>
        <taxon>Eukaryota</taxon>
        <taxon>Fungi</taxon>
        <taxon>Dikarya</taxon>
        <taxon>Ascomycota</taxon>
        <taxon>Pezizomycotina</taxon>
        <taxon>Dothideomycetes</taxon>
        <taxon>Pleosporomycetidae</taxon>
        <taxon>Pleosporales</taxon>
        <taxon>Pleosporineae</taxon>
        <taxon>Phaeosphaeriaceae</taxon>
        <taxon>Parastagonospora</taxon>
    </lineage>
</organism>
<dbReference type="InParanoid" id="Q0TWL0"/>
<evidence type="ECO:0000313" key="2">
    <source>
        <dbReference type="Proteomes" id="UP000001055"/>
    </source>
</evidence>
<dbReference type="VEuPathDB" id="FungiDB:JI435_443350"/>
<evidence type="ECO:0000313" key="1">
    <source>
        <dbReference type="EMBL" id="EAT76511.1"/>
    </source>
</evidence>
<dbReference type="RefSeq" id="XP_001806266.1">
    <property type="nucleotide sequence ID" value="XM_001806214.1"/>
</dbReference>
<dbReference type="KEGG" id="pno:SNOG_16139"/>
<accession>Q0TWL0</accession>
<sequence length="188" mass="20419">MTVAISHVGLSSAALGPRNGLAHSGDLENAGSSSAEASLITIISNALCINADADELKPLLSGSLNETKDLWADEEVMYRRPGKKILVWCGVRWLIVDFQAWKSCLKQVALTDKEPLQATDTWPDEENDMSYLSRIMSVLQLSEVKYNDSLPTPAESSVDLMASRSMASFLLFYGGLTSDDSPLSSIMT</sequence>
<dbReference type="AlphaFoldDB" id="Q0TWL0"/>
<protein>
    <submittedName>
        <fullName evidence="1">Uncharacterized protein</fullName>
    </submittedName>
</protein>
<dbReference type="Proteomes" id="UP000001055">
    <property type="component" value="Unassembled WGS sequence"/>
</dbReference>
<dbReference type="EMBL" id="CH445367">
    <property type="protein sequence ID" value="EAT76511.1"/>
    <property type="molecule type" value="Genomic_DNA"/>
</dbReference>
<gene>
    <name evidence="1" type="ORF">SNOG_16139</name>
</gene>
<dbReference type="VEuPathDB" id="FungiDB:JI435_309620"/>